<reference evidence="1" key="1">
    <citation type="journal article" date="2023" name="bioRxiv">
        <title>Scaffold-level genome assemblies of two parasitoid biocontrol wasps reveal the parthenogenesis mechanism and an associated novel virus.</title>
        <authorList>
            <person name="Inwood S."/>
            <person name="Skelly J."/>
            <person name="Guhlin J."/>
            <person name="Harrop T."/>
            <person name="Goldson S."/>
            <person name="Dearden P."/>
        </authorList>
    </citation>
    <scope>NUCLEOTIDE SEQUENCE</scope>
    <source>
        <strain evidence="1">Irish</strain>
        <tissue evidence="1">Whole body</tissue>
    </source>
</reference>
<accession>A0AA39KXA3</accession>
<evidence type="ECO:0000313" key="2">
    <source>
        <dbReference type="Proteomes" id="UP001168990"/>
    </source>
</evidence>
<gene>
    <name evidence="1" type="ORF">PV328_001252</name>
</gene>
<evidence type="ECO:0000313" key="1">
    <source>
        <dbReference type="EMBL" id="KAK0177174.1"/>
    </source>
</evidence>
<reference evidence="1" key="2">
    <citation type="submission" date="2023-03" db="EMBL/GenBank/DDBJ databases">
        <authorList>
            <person name="Inwood S.N."/>
            <person name="Skelly J.G."/>
            <person name="Guhlin J."/>
            <person name="Harrop T.W.R."/>
            <person name="Goldson S.G."/>
            <person name="Dearden P.K."/>
        </authorList>
    </citation>
    <scope>NUCLEOTIDE SEQUENCE</scope>
    <source>
        <strain evidence="1">Irish</strain>
        <tissue evidence="1">Whole body</tissue>
    </source>
</reference>
<proteinExistence type="predicted"/>
<comment type="caution">
    <text evidence="1">The sequence shown here is derived from an EMBL/GenBank/DDBJ whole genome shotgun (WGS) entry which is preliminary data.</text>
</comment>
<dbReference type="EMBL" id="JAQQBS010000001">
    <property type="protein sequence ID" value="KAK0177174.1"/>
    <property type="molecule type" value="Genomic_DNA"/>
</dbReference>
<sequence length="99" mass="11686">MLKHLGRIEKYVKLKKQSFAQESLIYSYKVFENKYIQSGRITRNKSLILSEITITSSMQNNRLQAIQIYNALDNQLKELSFNEITIKHKMKNYIKSAVK</sequence>
<organism evidence="1 2">
    <name type="scientific">Microctonus aethiopoides</name>
    <dbReference type="NCBI Taxonomy" id="144406"/>
    <lineage>
        <taxon>Eukaryota</taxon>
        <taxon>Metazoa</taxon>
        <taxon>Ecdysozoa</taxon>
        <taxon>Arthropoda</taxon>
        <taxon>Hexapoda</taxon>
        <taxon>Insecta</taxon>
        <taxon>Pterygota</taxon>
        <taxon>Neoptera</taxon>
        <taxon>Endopterygota</taxon>
        <taxon>Hymenoptera</taxon>
        <taxon>Apocrita</taxon>
        <taxon>Ichneumonoidea</taxon>
        <taxon>Braconidae</taxon>
        <taxon>Euphorinae</taxon>
        <taxon>Microctonus</taxon>
    </lineage>
</organism>
<keyword evidence="2" id="KW-1185">Reference proteome</keyword>
<name>A0AA39KXA3_9HYME</name>
<dbReference type="AlphaFoldDB" id="A0AA39KXA3"/>
<protein>
    <submittedName>
        <fullName evidence="1">Uncharacterized protein</fullName>
    </submittedName>
</protein>
<dbReference type="Proteomes" id="UP001168990">
    <property type="component" value="Unassembled WGS sequence"/>
</dbReference>